<evidence type="ECO:0000313" key="3">
    <source>
        <dbReference type="Proteomes" id="UP000264120"/>
    </source>
</evidence>
<keyword evidence="3" id="KW-1185">Reference proteome</keyword>
<evidence type="ECO:0000313" key="2">
    <source>
        <dbReference type="EMBL" id="AXY23716.1"/>
    </source>
</evidence>
<name>A0A347WFS3_9PROT</name>
<organism evidence="2 3">
    <name type="scientific">Komagataeibacter saccharivorans</name>
    <dbReference type="NCBI Taxonomy" id="265959"/>
    <lineage>
        <taxon>Bacteria</taxon>
        <taxon>Pseudomonadati</taxon>
        <taxon>Pseudomonadota</taxon>
        <taxon>Alphaproteobacteria</taxon>
        <taxon>Acetobacterales</taxon>
        <taxon>Acetobacteraceae</taxon>
        <taxon>Komagataeibacter</taxon>
    </lineage>
</organism>
<sequence length="122" mass="12909">MALLACFDMLLMRATTGTGAMLVVAFSTLRGAGVLVALLASFDMLFMRAATGTRAVSSFILFALRGASILVALLASLDVLFMASALICHCSIPFGDMRRPLTGPTHDKPSGTGEVSWVQRKI</sequence>
<gene>
    <name evidence="2" type="ORF">CD178_02972</name>
</gene>
<accession>A0A347WFS3</accession>
<evidence type="ECO:0000256" key="1">
    <source>
        <dbReference type="SAM" id="Phobius"/>
    </source>
</evidence>
<dbReference type="Proteomes" id="UP000264120">
    <property type="component" value="Chromosome"/>
</dbReference>
<feature type="transmembrane region" description="Helical" evidence="1">
    <location>
        <begin position="59"/>
        <end position="87"/>
    </location>
</feature>
<keyword evidence="1" id="KW-0472">Membrane</keyword>
<keyword evidence="1" id="KW-0812">Transmembrane</keyword>
<reference evidence="2 3" key="1">
    <citation type="submission" date="2017-08" db="EMBL/GenBank/DDBJ databases">
        <title>Complete genome sequence of Gluconacetobacter saccharivorans CV1 isolated from Fermented Vinegar.</title>
        <authorList>
            <person name="Kim S.-Y."/>
        </authorList>
    </citation>
    <scope>NUCLEOTIDE SEQUENCE [LARGE SCALE GENOMIC DNA]</scope>
    <source>
        <strain evidence="2 3">CV1</strain>
    </source>
</reference>
<keyword evidence="1" id="KW-1133">Transmembrane helix</keyword>
<dbReference type="EMBL" id="CP023036">
    <property type="protein sequence ID" value="AXY23716.1"/>
    <property type="molecule type" value="Genomic_DNA"/>
</dbReference>
<protein>
    <submittedName>
        <fullName evidence="2">Uncharacterized protein</fullName>
    </submittedName>
</protein>
<dbReference type="AlphaFoldDB" id="A0A347WFS3"/>
<proteinExistence type="predicted"/>
<dbReference type="KEGG" id="ksc:CD178_02972"/>
<dbReference type="RefSeq" id="WP_174234126.1">
    <property type="nucleotide sequence ID" value="NZ_CP023036.1"/>
</dbReference>
<feature type="transmembrane region" description="Helical" evidence="1">
    <location>
        <begin position="20"/>
        <end position="47"/>
    </location>
</feature>